<dbReference type="AlphaFoldDB" id="A0A926E2T7"/>
<proteinExistence type="predicted"/>
<feature type="region of interest" description="Disordered" evidence="1">
    <location>
        <begin position="14"/>
        <end position="42"/>
    </location>
</feature>
<dbReference type="InterPro" id="IPR021345">
    <property type="entry name" value="DUF2961"/>
</dbReference>
<dbReference type="EMBL" id="JACRSV010000002">
    <property type="protein sequence ID" value="MBC8560256.1"/>
    <property type="molecule type" value="Genomic_DNA"/>
</dbReference>
<evidence type="ECO:0000313" key="3">
    <source>
        <dbReference type="Proteomes" id="UP000610760"/>
    </source>
</evidence>
<protein>
    <submittedName>
        <fullName evidence="2">DUF2961 domain-containing protein</fullName>
    </submittedName>
</protein>
<comment type="caution">
    <text evidence="2">The sequence shown here is derived from an EMBL/GenBank/DDBJ whole genome shotgun (WGS) entry which is preliminary data.</text>
</comment>
<sequence length="367" mass="41689">MDFLSSMSSLPLVNGGRSRAVTGENPKGEKGAGGKEASNLGPSRKGRPCYPLVKAGETVTLCDIEGPGVIQHIWMTAPGKTNDQNPFVLRDLILRIYWDGEEIPSVECPLGDFFCLGFGQGYHVNSLPIAVNPNRGMNCYFAMPFHKSARVTVENQNELDITALFYQFDYTLYDELPKNTATFHAQWRRQNLTEKGKDYVILDGVEGQGQYVGTFLCLSALERYWWGEGEVKFYLDGDKDYPTICGTGTEDYFGGAWSFASYPEGKCVETTYQTPFLGYPYYSVKDGTVENPYHDDSCPPMRSFYRFHIMDPIRFSQNLKVTIQQIGVSHRGLFERQDDVSTVAYWYQLEPHKAFPPFPDRFSRWPR</sequence>
<keyword evidence="3" id="KW-1185">Reference proteome</keyword>
<name>A0A926E2T7_9FIRM</name>
<dbReference type="Gene3D" id="2.60.120.1390">
    <property type="match status" value="1"/>
</dbReference>
<gene>
    <name evidence="2" type="ORF">H8710_09290</name>
</gene>
<organism evidence="2 3">
    <name type="scientific">Fumia xinanensis</name>
    <dbReference type="NCBI Taxonomy" id="2763659"/>
    <lineage>
        <taxon>Bacteria</taxon>
        <taxon>Bacillati</taxon>
        <taxon>Bacillota</taxon>
        <taxon>Clostridia</taxon>
        <taxon>Eubacteriales</taxon>
        <taxon>Oscillospiraceae</taxon>
        <taxon>Fumia</taxon>
    </lineage>
</organism>
<accession>A0A926E2T7</accession>
<dbReference type="Proteomes" id="UP000610760">
    <property type="component" value="Unassembled WGS sequence"/>
</dbReference>
<dbReference type="Pfam" id="PF11175">
    <property type="entry name" value="DUF2961"/>
    <property type="match status" value="1"/>
</dbReference>
<dbReference type="RefSeq" id="WP_249295231.1">
    <property type="nucleotide sequence ID" value="NZ_JACRSV010000002.1"/>
</dbReference>
<evidence type="ECO:0000313" key="2">
    <source>
        <dbReference type="EMBL" id="MBC8560256.1"/>
    </source>
</evidence>
<reference evidence="2" key="1">
    <citation type="submission" date="2020-08" db="EMBL/GenBank/DDBJ databases">
        <title>Genome public.</title>
        <authorList>
            <person name="Liu C."/>
            <person name="Sun Q."/>
        </authorList>
    </citation>
    <scope>NUCLEOTIDE SEQUENCE</scope>
    <source>
        <strain evidence="2">NSJ-33</strain>
    </source>
</reference>
<evidence type="ECO:0000256" key="1">
    <source>
        <dbReference type="SAM" id="MobiDB-lite"/>
    </source>
</evidence>